<proteinExistence type="predicted"/>
<dbReference type="RefSeq" id="WP_185664355.1">
    <property type="nucleotide sequence ID" value="NZ_JACLAW010000007.1"/>
</dbReference>
<evidence type="ECO:0000313" key="3">
    <source>
        <dbReference type="EMBL" id="MBC2666057.1"/>
    </source>
</evidence>
<accession>A0A7X1KLY3</accession>
<reference evidence="3 4" key="1">
    <citation type="submission" date="2020-08" db="EMBL/GenBank/DDBJ databases">
        <title>The genome sequence of type strain Novosphingobium flavum NBRC 111647.</title>
        <authorList>
            <person name="Liu Y."/>
        </authorList>
    </citation>
    <scope>NUCLEOTIDE SEQUENCE [LARGE SCALE GENOMIC DNA]</scope>
    <source>
        <strain evidence="3 4">NBRC 111647</strain>
    </source>
</reference>
<evidence type="ECO:0000313" key="4">
    <source>
        <dbReference type="Proteomes" id="UP000566813"/>
    </source>
</evidence>
<gene>
    <name evidence="3" type="ORF">H7F51_11065</name>
</gene>
<protein>
    <submittedName>
        <fullName evidence="3">Virulence-associated E family protein</fullName>
    </submittedName>
</protein>
<evidence type="ECO:0000256" key="1">
    <source>
        <dbReference type="SAM" id="MobiDB-lite"/>
    </source>
</evidence>
<comment type="caution">
    <text evidence="3">The sequence shown here is derived from an EMBL/GenBank/DDBJ whole genome shotgun (WGS) entry which is preliminary data.</text>
</comment>
<dbReference type="PANTHER" id="PTHR34985">
    <property type="entry name" value="SLR0554 PROTEIN"/>
    <property type="match status" value="1"/>
</dbReference>
<name>A0A7X1KLY3_9SPHN</name>
<sequence length="429" mass="47916">MPDLPEAESEPAPPDNFAKIPPPPPTNPRRLDSASFPDGPAPGSSSLPLTIDNVEHLLDRSGISVRFNVLKKRPELRWRDGRPATVNDIISLANINRLNGSNWLLQFFHDVAMRHPTNPVADWIGSVPWDGQDRLPAFYATVETADGYPSYLKPLLLHRWLLSATAAALLQGRRFHARGVLTLQGPQGIGKTTWIANLVPAGPLRNELVKRDHHLDGSNKDSILGAIAHWIVEIGELDSTFRKDVARLKGFLTSDCDKVRPPYARSEMEYDRRTVFAATVNDEAFLVDHTGNSRFWTIAVERLDYDHTIDMQQVFAQLKVEFEAGGQWWLKPSEEESLTRYNLRHRAISAIRERVLDHIDVEAGKDGGGTYMTASQLLRDLGINYPSNAQAKECGATLRETLGAPSRVQGRDQWRITIRDGGSPYARGS</sequence>
<dbReference type="InterPro" id="IPR007936">
    <property type="entry name" value="VapE-like_dom"/>
</dbReference>
<dbReference type="EMBL" id="JACLAW010000007">
    <property type="protein sequence ID" value="MBC2666057.1"/>
    <property type="molecule type" value="Genomic_DNA"/>
</dbReference>
<dbReference type="PANTHER" id="PTHR34985:SF1">
    <property type="entry name" value="SLR0554 PROTEIN"/>
    <property type="match status" value="1"/>
</dbReference>
<feature type="region of interest" description="Disordered" evidence="1">
    <location>
        <begin position="1"/>
        <end position="47"/>
    </location>
</feature>
<keyword evidence="4" id="KW-1185">Reference proteome</keyword>
<evidence type="ECO:0000259" key="2">
    <source>
        <dbReference type="Pfam" id="PF05272"/>
    </source>
</evidence>
<dbReference type="Proteomes" id="UP000566813">
    <property type="component" value="Unassembled WGS sequence"/>
</dbReference>
<organism evidence="3 4">
    <name type="scientific">Novosphingobium flavum</name>
    <dbReference type="NCBI Taxonomy" id="1778672"/>
    <lineage>
        <taxon>Bacteria</taxon>
        <taxon>Pseudomonadati</taxon>
        <taxon>Pseudomonadota</taxon>
        <taxon>Alphaproteobacteria</taxon>
        <taxon>Sphingomonadales</taxon>
        <taxon>Sphingomonadaceae</taxon>
        <taxon>Novosphingobium</taxon>
    </lineage>
</organism>
<feature type="domain" description="Virulence-associated protein E-like" evidence="2">
    <location>
        <begin position="126"/>
        <end position="344"/>
    </location>
</feature>
<dbReference type="Pfam" id="PF05272">
    <property type="entry name" value="VapE-like_dom"/>
    <property type="match status" value="1"/>
</dbReference>
<dbReference type="AlphaFoldDB" id="A0A7X1KLY3"/>